<sequence length="66" mass="7227">MTEPRTQGNQKVEGPGALRLPVAVEGLQGDLQLAGPQQRSSAARTCKSRRPSANVLASRFARIWRR</sequence>
<accession>A0A8T1GQL4</accession>
<feature type="region of interest" description="Disordered" evidence="1">
    <location>
        <begin position="30"/>
        <end position="51"/>
    </location>
</feature>
<reference evidence="2" key="1">
    <citation type="submission" date="2018-05" db="EMBL/GenBank/DDBJ databases">
        <title>Effector identification in a new, highly contiguous assembly of the strawberry crown rot pathogen Phytophthora cactorum.</title>
        <authorList>
            <person name="Armitage A.D."/>
            <person name="Nellist C.F."/>
            <person name="Bates H."/>
            <person name="Vickerstaff R.J."/>
            <person name="Harrison R.J."/>
        </authorList>
    </citation>
    <scope>NUCLEOTIDE SEQUENCE</scope>
    <source>
        <strain evidence="2">P421</strain>
    </source>
</reference>
<evidence type="ECO:0000313" key="3">
    <source>
        <dbReference type="Proteomes" id="UP000760860"/>
    </source>
</evidence>
<dbReference type="Proteomes" id="UP000760860">
    <property type="component" value="Unassembled WGS sequence"/>
</dbReference>
<dbReference type="EMBL" id="RCMV01005136">
    <property type="protein sequence ID" value="KAG3189495.1"/>
    <property type="molecule type" value="Genomic_DNA"/>
</dbReference>
<evidence type="ECO:0000256" key="1">
    <source>
        <dbReference type="SAM" id="MobiDB-lite"/>
    </source>
</evidence>
<evidence type="ECO:0000313" key="2">
    <source>
        <dbReference type="EMBL" id="KAG3189495.1"/>
    </source>
</evidence>
<dbReference type="AlphaFoldDB" id="A0A8T1GQL4"/>
<proteinExistence type="predicted"/>
<name>A0A8T1GQL4_9STRA</name>
<organism evidence="2 3">
    <name type="scientific">Phytophthora cactorum</name>
    <dbReference type="NCBI Taxonomy" id="29920"/>
    <lineage>
        <taxon>Eukaryota</taxon>
        <taxon>Sar</taxon>
        <taxon>Stramenopiles</taxon>
        <taxon>Oomycota</taxon>
        <taxon>Peronosporomycetes</taxon>
        <taxon>Peronosporales</taxon>
        <taxon>Peronosporaceae</taxon>
        <taxon>Phytophthora</taxon>
    </lineage>
</organism>
<protein>
    <submittedName>
        <fullName evidence="2">Uncharacterized protein</fullName>
    </submittedName>
</protein>
<gene>
    <name evidence="2" type="ORF">PC129_g25157</name>
</gene>
<comment type="caution">
    <text evidence="2">The sequence shown here is derived from an EMBL/GenBank/DDBJ whole genome shotgun (WGS) entry which is preliminary data.</text>
</comment>